<dbReference type="STRING" id="324602.Caur_0936"/>
<protein>
    <recommendedName>
        <fullName evidence="2">DnaJ homolog subfamily C member 10</fullName>
    </recommendedName>
</protein>
<dbReference type="Gene3D" id="3.40.30.10">
    <property type="entry name" value="Glutaredoxin"/>
    <property type="match status" value="1"/>
</dbReference>
<evidence type="ECO:0000256" key="3">
    <source>
        <dbReference type="ARBA" id="ARBA00022748"/>
    </source>
</evidence>
<evidence type="ECO:0000256" key="5">
    <source>
        <dbReference type="ARBA" id="ARBA00023157"/>
    </source>
</evidence>
<dbReference type="RefSeq" id="WP_012256824.1">
    <property type="nucleotide sequence ID" value="NC_010175.1"/>
</dbReference>
<evidence type="ECO:0000256" key="1">
    <source>
        <dbReference type="ARBA" id="ARBA00004196"/>
    </source>
</evidence>
<dbReference type="Gene3D" id="1.10.287.110">
    <property type="entry name" value="DnaJ domain"/>
    <property type="match status" value="1"/>
</dbReference>
<dbReference type="InterPro" id="IPR036249">
    <property type="entry name" value="Thioredoxin-like_sf"/>
</dbReference>
<dbReference type="SUPFAM" id="SSF52833">
    <property type="entry name" value="Thioredoxin-like"/>
    <property type="match status" value="1"/>
</dbReference>
<keyword evidence="6" id="KW-0676">Redox-active center</keyword>
<keyword evidence="4" id="KW-0735">Signal-anchor</keyword>
<dbReference type="InterPro" id="IPR000866">
    <property type="entry name" value="AhpC/TSA"/>
</dbReference>
<dbReference type="EMBL" id="CP000909">
    <property type="protein sequence ID" value="ABY34168.1"/>
    <property type="molecule type" value="Genomic_DNA"/>
</dbReference>
<dbReference type="GO" id="GO:0030313">
    <property type="term" value="C:cell envelope"/>
    <property type="evidence" value="ECO:0007669"/>
    <property type="project" value="UniProtKB-SubCell"/>
</dbReference>
<dbReference type="InterPro" id="IPR017937">
    <property type="entry name" value="Thioredoxin_CS"/>
</dbReference>
<dbReference type="PATRIC" id="fig|324602.8.peg.1071"/>
<keyword evidence="7" id="KW-0472">Membrane</keyword>
<sequence length="282" mass="31736">MSNMNRPNYYSLLGITPDADQAAIDAAYAEQRQRYAPERVADLDDELRAVAQERLQTIERAYHVLRDPERRRQYDISQGLIPSTSRPVRRELSRREWLSVFAFSFIAVAVVAGVWIFTNRETLTGQAMGEVNRPAPDFTAPELRGGTIELSQYRGKVVVLNFWGTWCEPCKRELPALQQAYEQFSDQGLMVIGVNLTDDEQVNGQTIADVAAFLAQYGVTYPIALDTEGTITEAYRVFPLPTSFFITPDGQIRYVHIGELTLDDITARFTELRAASGGQTSQ</sequence>
<accession>A9WHQ0</accession>
<feature type="domain" description="Thioredoxin" evidence="9">
    <location>
        <begin position="129"/>
        <end position="274"/>
    </location>
</feature>
<evidence type="ECO:0000256" key="2">
    <source>
        <dbReference type="ARBA" id="ARBA00020920"/>
    </source>
</evidence>
<keyword evidence="3" id="KW-0201">Cytochrome c-type biogenesis</keyword>
<evidence type="ECO:0000259" key="9">
    <source>
        <dbReference type="PROSITE" id="PS51352"/>
    </source>
</evidence>
<dbReference type="KEGG" id="cau:Caur_0936"/>
<dbReference type="CDD" id="cd02966">
    <property type="entry name" value="TlpA_like_family"/>
    <property type="match status" value="1"/>
</dbReference>
<dbReference type="InterPro" id="IPR050553">
    <property type="entry name" value="Thioredoxin_ResA/DsbE_sf"/>
</dbReference>
<dbReference type="GO" id="GO:0017004">
    <property type="term" value="P:cytochrome complex assembly"/>
    <property type="evidence" value="ECO:0007669"/>
    <property type="project" value="UniProtKB-KW"/>
</dbReference>
<dbReference type="HOGENOM" id="CLU_993370_0_0_0"/>
<dbReference type="InterPro" id="IPR036869">
    <property type="entry name" value="J_dom_sf"/>
</dbReference>
<comment type="subcellular location">
    <subcellularLocation>
        <location evidence="1">Cell envelope</location>
    </subcellularLocation>
</comment>
<proteinExistence type="predicted"/>
<dbReference type="EnsemblBacteria" id="ABY34168">
    <property type="protein sequence ID" value="ABY34168"/>
    <property type="gene ID" value="Caur_0936"/>
</dbReference>
<keyword evidence="5" id="KW-1015">Disulfide bond</keyword>
<dbReference type="GO" id="GO:0016209">
    <property type="term" value="F:antioxidant activity"/>
    <property type="evidence" value="ECO:0007669"/>
    <property type="project" value="InterPro"/>
</dbReference>
<dbReference type="eggNOG" id="COG0484">
    <property type="taxonomic scope" value="Bacteria"/>
</dbReference>
<dbReference type="InterPro" id="IPR001623">
    <property type="entry name" value="DnaJ_domain"/>
</dbReference>
<evidence type="ECO:0000313" key="11">
    <source>
        <dbReference type="Proteomes" id="UP000002008"/>
    </source>
</evidence>
<dbReference type="AlphaFoldDB" id="A9WHQ0"/>
<keyword evidence="7" id="KW-0812">Transmembrane</keyword>
<dbReference type="PROSITE" id="PS51352">
    <property type="entry name" value="THIOREDOXIN_2"/>
    <property type="match status" value="1"/>
</dbReference>
<evidence type="ECO:0000256" key="6">
    <source>
        <dbReference type="ARBA" id="ARBA00023284"/>
    </source>
</evidence>
<dbReference type="PANTHER" id="PTHR42852">
    <property type="entry name" value="THIOL:DISULFIDE INTERCHANGE PROTEIN DSBE"/>
    <property type="match status" value="1"/>
</dbReference>
<evidence type="ECO:0000256" key="4">
    <source>
        <dbReference type="ARBA" id="ARBA00022968"/>
    </source>
</evidence>
<gene>
    <name evidence="10" type="ordered locus">Caur_0936</name>
</gene>
<reference evidence="11" key="1">
    <citation type="journal article" date="2011" name="BMC Genomics">
        <title>Complete genome sequence of the filamentous anoxygenic phototrophic bacterium Chloroflexus aurantiacus.</title>
        <authorList>
            <person name="Tang K.H."/>
            <person name="Barry K."/>
            <person name="Chertkov O."/>
            <person name="Dalin E."/>
            <person name="Han C.S."/>
            <person name="Hauser L.J."/>
            <person name="Honchak B.M."/>
            <person name="Karbach L.E."/>
            <person name="Land M.L."/>
            <person name="Lapidus A."/>
            <person name="Larimer F.W."/>
            <person name="Mikhailova N."/>
            <person name="Pitluck S."/>
            <person name="Pierson B.K."/>
            <person name="Blankenship R.E."/>
        </authorList>
    </citation>
    <scope>NUCLEOTIDE SEQUENCE [LARGE SCALE GENOMIC DNA]</scope>
    <source>
        <strain evidence="11">ATCC 29366 / DSM 635 / J-10-fl</strain>
    </source>
</reference>
<dbReference type="FunCoup" id="A9WHQ0">
    <property type="interactions" value="47"/>
</dbReference>
<keyword evidence="11" id="KW-1185">Reference proteome</keyword>
<dbReference type="InterPro" id="IPR013766">
    <property type="entry name" value="Thioredoxin_domain"/>
</dbReference>
<dbReference type="SUPFAM" id="SSF46565">
    <property type="entry name" value="Chaperone J-domain"/>
    <property type="match status" value="1"/>
</dbReference>
<organism evidence="10 11">
    <name type="scientific">Chloroflexus aurantiacus (strain ATCC 29366 / DSM 635 / J-10-fl)</name>
    <dbReference type="NCBI Taxonomy" id="324602"/>
    <lineage>
        <taxon>Bacteria</taxon>
        <taxon>Bacillati</taxon>
        <taxon>Chloroflexota</taxon>
        <taxon>Chloroflexia</taxon>
        <taxon>Chloroflexales</taxon>
        <taxon>Chloroflexineae</taxon>
        <taxon>Chloroflexaceae</taxon>
        <taxon>Chloroflexus</taxon>
    </lineage>
</organism>
<dbReference type="eggNOG" id="COG0526">
    <property type="taxonomic scope" value="Bacteria"/>
</dbReference>
<name>A9WHQ0_CHLAA</name>
<dbReference type="InParanoid" id="A9WHQ0"/>
<keyword evidence="7" id="KW-1133">Transmembrane helix</keyword>
<dbReference type="SMART" id="SM00271">
    <property type="entry name" value="DnaJ"/>
    <property type="match status" value="1"/>
</dbReference>
<dbReference type="GO" id="GO:0016491">
    <property type="term" value="F:oxidoreductase activity"/>
    <property type="evidence" value="ECO:0000318"/>
    <property type="project" value="GO_Central"/>
</dbReference>
<dbReference type="PANTHER" id="PTHR42852:SF6">
    <property type="entry name" value="THIOL:DISULFIDE INTERCHANGE PROTEIN DSBE"/>
    <property type="match status" value="1"/>
</dbReference>
<dbReference type="PROSITE" id="PS50076">
    <property type="entry name" value="DNAJ_2"/>
    <property type="match status" value="1"/>
</dbReference>
<dbReference type="PRINTS" id="PR00625">
    <property type="entry name" value="JDOMAIN"/>
</dbReference>
<evidence type="ECO:0000256" key="7">
    <source>
        <dbReference type="SAM" id="Phobius"/>
    </source>
</evidence>
<feature type="transmembrane region" description="Helical" evidence="7">
    <location>
        <begin position="97"/>
        <end position="117"/>
    </location>
</feature>
<evidence type="ECO:0000313" key="10">
    <source>
        <dbReference type="EMBL" id="ABY34168.1"/>
    </source>
</evidence>
<dbReference type="Pfam" id="PF00226">
    <property type="entry name" value="DnaJ"/>
    <property type="match status" value="1"/>
</dbReference>
<evidence type="ECO:0000259" key="8">
    <source>
        <dbReference type="PROSITE" id="PS50076"/>
    </source>
</evidence>
<dbReference type="PROSITE" id="PS00194">
    <property type="entry name" value="THIOREDOXIN_1"/>
    <property type="match status" value="1"/>
</dbReference>
<feature type="domain" description="J" evidence="8">
    <location>
        <begin position="8"/>
        <end position="78"/>
    </location>
</feature>
<dbReference type="Pfam" id="PF00578">
    <property type="entry name" value="AhpC-TSA"/>
    <property type="match status" value="1"/>
</dbReference>
<dbReference type="Proteomes" id="UP000002008">
    <property type="component" value="Chromosome"/>
</dbReference>